<dbReference type="OrthoDB" id="10062876at2759"/>
<name>A0A7R9LIQ4_9ACAR</name>
<keyword evidence="2" id="KW-1185">Reference proteome</keyword>
<gene>
    <name evidence="1" type="ORF">ONB1V03_LOCUS2950</name>
</gene>
<protein>
    <submittedName>
        <fullName evidence="1">Uncharacterized protein</fullName>
    </submittedName>
</protein>
<reference evidence="1" key="1">
    <citation type="submission" date="2020-11" db="EMBL/GenBank/DDBJ databases">
        <authorList>
            <person name="Tran Van P."/>
        </authorList>
    </citation>
    <scope>NUCLEOTIDE SEQUENCE</scope>
</reference>
<dbReference type="EMBL" id="CAJPVJ010000778">
    <property type="protein sequence ID" value="CAG2163373.1"/>
    <property type="molecule type" value="Genomic_DNA"/>
</dbReference>
<proteinExistence type="predicted"/>
<accession>A0A7R9LIQ4</accession>
<dbReference type="Proteomes" id="UP000728032">
    <property type="component" value="Unassembled WGS sequence"/>
</dbReference>
<evidence type="ECO:0000313" key="1">
    <source>
        <dbReference type="EMBL" id="CAD7641156.1"/>
    </source>
</evidence>
<evidence type="ECO:0000313" key="2">
    <source>
        <dbReference type="Proteomes" id="UP000728032"/>
    </source>
</evidence>
<organism evidence="1">
    <name type="scientific">Oppiella nova</name>
    <dbReference type="NCBI Taxonomy" id="334625"/>
    <lineage>
        <taxon>Eukaryota</taxon>
        <taxon>Metazoa</taxon>
        <taxon>Ecdysozoa</taxon>
        <taxon>Arthropoda</taxon>
        <taxon>Chelicerata</taxon>
        <taxon>Arachnida</taxon>
        <taxon>Acari</taxon>
        <taxon>Acariformes</taxon>
        <taxon>Sarcoptiformes</taxon>
        <taxon>Oribatida</taxon>
        <taxon>Brachypylina</taxon>
        <taxon>Oppioidea</taxon>
        <taxon>Oppiidae</taxon>
        <taxon>Oppiella</taxon>
    </lineage>
</organism>
<sequence>MHKLLHNTGMIVRPCNTAIIALAFAFYTLRPFYPDCDPPGDATRMLAVVCICKSINFCQLLGRQVVNKSPGLLYIWKIVGIDYNHYNRNRSALKRKNYS</sequence>
<dbReference type="EMBL" id="OC915603">
    <property type="protein sequence ID" value="CAD7641156.1"/>
    <property type="molecule type" value="Genomic_DNA"/>
</dbReference>
<dbReference type="AlphaFoldDB" id="A0A7R9LIQ4"/>